<dbReference type="InterPro" id="IPR011010">
    <property type="entry name" value="DNA_brk_join_enz"/>
</dbReference>
<keyword evidence="2" id="KW-1185">Reference proteome</keyword>
<reference evidence="1 2" key="1">
    <citation type="journal article" date="2014" name="Int. J. Syst. Evol. Microbiol.">
        <title>Complete genome sequence of Corynebacterium casei LMG S-19264T (=DSM 44701T), isolated from a smear-ripened cheese.</title>
        <authorList>
            <consortium name="US DOE Joint Genome Institute (JGI-PGF)"/>
            <person name="Walter F."/>
            <person name="Albersmeier A."/>
            <person name="Kalinowski J."/>
            <person name="Ruckert C."/>
        </authorList>
    </citation>
    <scope>NUCLEOTIDE SEQUENCE [LARGE SCALE GENOMIC DNA]</scope>
    <source>
        <strain evidence="1 2">CGMCC 1.15358</strain>
    </source>
</reference>
<gene>
    <name evidence="1" type="ORF">GCM10010989_28620</name>
</gene>
<dbReference type="SUPFAM" id="SSF56349">
    <property type="entry name" value="DNA breaking-rejoining enzymes"/>
    <property type="match status" value="1"/>
</dbReference>
<comment type="caution">
    <text evidence="1">The sequence shown here is derived from an EMBL/GenBank/DDBJ whole genome shotgun (WGS) entry which is preliminary data.</text>
</comment>
<dbReference type="AlphaFoldDB" id="A0A916YMM0"/>
<organism evidence="1 2">
    <name type="scientific">Croceicoccus pelagius</name>
    <dbReference type="NCBI Taxonomy" id="1703341"/>
    <lineage>
        <taxon>Bacteria</taxon>
        <taxon>Pseudomonadati</taxon>
        <taxon>Pseudomonadota</taxon>
        <taxon>Alphaproteobacteria</taxon>
        <taxon>Sphingomonadales</taxon>
        <taxon>Erythrobacteraceae</taxon>
        <taxon>Croceicoccus</taxon>
    </lineage>
</organism>
<dbReference type="EMBL" id="BMIO01000012">
    <property type="protein sequence ID" value="GGD52748.1"/>
    <property type="molecule type" value="Genomic_DNA"/>
</dbReference>
<evidence type="ECO:0008006" key="3">
    <source>
        <dbReference type="Google" id="ProtNLM"/>
    </source>
</evidence>
<evidence type="ECO:0000313" key="2">
    <source>
        <dbReference type="Proteomes" id="UP000598997"/>
    </source>
</evidence>
<evidence type="ECO:0000313" key="1">
    <source>
        <dbReference type="EMBL" id="GGD52748.1"/>
    </source>
</evidence>
<dbReference type="RefSeq" id="WP_216634377.1">
    <property type="nucleotide sequence ID" value="NZ_BMIO01000012.1"/>
</dbReference>
<proteinExistence type="predicted"/>
<dbReference type="Proteomes" id="UP000598997">
    <property type="component" value="Unassembled WGS sequence"/>
</dbReference>
<sequence length="368" mass="40780">MSRTINDAPLTTREARRRLDIGLHWRSLDADIHVGYRKGKRGGVWLFRWRNGQGYRQSSIGTADDAIDIGTLDYRSAVKAALAHVEEARTEAKAAADGPPLTVCSAVETYIEARDAREKRRTGRDIRSDASRRLEKFVIGRPARGKRAGADAADLPEIPLHKLSKNDLRSWRSNLQSGFKPTGIQRLVNDLKAALNSCAERYFSRLPAGLLSTIKRGLRAVGHEHDDDDDVAVARENQILSDDQVASLMAATLEVDREQGWESDLYRLILVMAARGARFSQVTRLRVMDVQTVAGRLMMPPSRKGRGGKVSLISVPVGRHDTERDRSTVGGYPRKGGPTRCYPVCASAFVHRQGYPCKPSDTLGCRDP</sequence>
<protein>
    <recommendedName>
        <fullName evidence="3">Integrase</fullName>
    </recommendedName>
</protein>
<dbReference type="GO" id="GO:0003677">
    <property type="term" value="F:DNA binding"/>
    <property type="evidence" value="ECO:0007669"/>
    <property type="project" value="InterPro"/>
</dbReference>
<accession>A0A916YMM0</accession>
<name>A0A916YMM0_9SPHN</name>